<evidence type="ECO:0000256" key="8">
    <source>
        <dbReference type="ARBA" id="ARBA00023251"/>
    </source>
</evidence>
<evidence type="ECO:0000256" key="7">
    <source>
        <dbReference type="ARBA" id="ARBA00023136"/>
    </source>
</evidence>
<dbReference type="GO" id="GO:0005524">
    <property type="term" value="F:ATP binding"/>
    <property type="evidence" value="ECO:0007669"/>
    <property type="project" value="UniProtKB-KW"/>
</dbReference>
<evidence type="ECO:0000256" key="1">
    <source>
        <dbReference type="ARBA" id="ARBA00004202"/>
    </source>
</evidence>
<keyword evidence="2" id="KW-0813">Transport</keyword>
<dbReference type="SMART" id="SM00382">
    <property type="entry name" value="AAA"/>
    <property type="match status" value="1"/>
</dbReference>
<dbReference type="GO" id="GO:0046677">
    <property type="term" value="P:response to antibiotic"/>
    <property type="evidence" value="ECO:0007669"/>
    <property type="project" value="UniProtKB-KW"/>
</dbReference>
<dbReference type="SUPFAM" id="SSF52540">
    <property type="entry name" value="P-loop containing nucleoside triphosphate hydrolases"/>
    <property type="match status" value="1"/>
</dbReference>
<evidence type="ECO:0000256" key="5">
    <source>
        <dbReference type="ARBA" id="ARBA00022840"/>
    </source>
</evidence>
<evidence type="ECO:0000259" key="10">
    <source>
        <dbReference type="PROSITE" id="PS50893"/>
    </source>
</evidence>
<evidence type="ECO:0000256" key="6">
    <source>
        <dbReference type="ARBA" id="ARBA00022967"/>
    </source>
</evidence>
<dbReference type="GO" id="GO:0005886">
    <property type="term" value="C:plasma membrane"/>
    <property type="evidence" value="ECO:0007669"/>
    <property type="project" value="UniProtKB-SubCell"/>
</dbReference>
<dbReference type="FunFam" id="3.40.50.300:FF:000589">
    <property type="entry name" value="ABC transporter, ATP-binding subunit"/>
    <property type="match status" value="1"/>
</dbReference>
<comment type="subcellular location">
    <subcellularLocation>
        <location evidence="1">Cell membrane</location>
        <topology evidence="1">Peripheral membrane protein</topology>
    </subcellularLocation>
</comment>
<keyword evidence="5" id="KW-0067">ATP-binding</keyword>
<feature type="domain" description="ABC transporter" evidence="10">
    <location>
        <begin position="26"/>
        <end position="251"/>
    </location>
</feature>
<proteinExistence type="predicted"/>
<keyword evidence="4" id="KW-0547">Nucleotide-binding</keyword>
<dbReference type="Pfam" id="PF00005">
    <property type="entry name" value="ABC_tran"/>
    <property type="match status" value="1"/>
</dbReference>
<evidence type="ECO:0000256" key="3">
    <source>
        <dbReference type="ARBA" id="ARBA00022475"/>
    </source>
</evidence>
<evidence type="ECO:0000256" key="4">
    <source>
        <dbReference type="ARBA" id="ARBA00022741"/>
    </source>
</evidence>
<sequence length="326" mass="35494">MTRPGPGLLRPGRPAGAGRRGDTPAIVVADLTRRYGDLLALDHVGFTVETGQIVALLGPNGAGKTTAVEILEGYRPRDDGQVSVLGFDPADGGRAYRERIGIVLQTAGFEDEFTVDELLRLQASLYPRRYDPGELAGLVGLADRRRTRVKALSGGQRRRLDLALGLAGRPDLLFLDEPTTGFDPAARRHAWDLIDRLREQGTTILLTTHYIEEAERLADRVAVLRAGRLVAWGRPSELEARCGLPTRLAFRLPDGFTADRLPPMSGVRTVEGADVVVRTHRAVADTRLLTDWAAANHLDLPTLTLTPPGLEDAYLSLTGEPADDHR</sequence>
<reference evidence="11" key="1">
    <citation type="submission" date="2021-01" db="EMBL/GenBank/DDBJ databases">
        <title>Whole genome shotgun sequence of Actinoplanes nipponensis NBRC 14063.</title>
        <authorList>
            <person name="Komaki H."/>
            <person name="Tamura T."/>
        </authorList>
    </citation>
    <scope>NUCLEOTIDE SEQUENCE</scope>
    <source>
        <strain evidence="11">NBRC 14063</strain>
    </source>
</reference>
<dbReference type="InterPro" id="IPR003439">
    <property type="entry name" value="ABC_transporter-like_ATP-bd"/>
</dbReference>
<dbReference type="InterPro" id="IPR017871">
    <property type="entry name" value="ABC_transporter-like_CS"/>
</dbReference>
<feature type="compositionally biased region" description="Low complexity" evidence="9">
    <location>
        <begin position="1"/>
        <end position="17"/>
    </location>
</feature>
<dbReference type="PROSITE" id="PS50893">
    <property type="entry name" value="ABC_TRANSPORTER_2"/>
    <property type="match status" value="1"/>
</dbReference>
<comment type="caution">
    <text evidence="11">The sequence shown here is derived from an EMBL/GenBank/DDBJ whole genome shotgun (WGS) entry which is preliminary data.</text>
</comment>
<dbReference type="CDD" id="cd03230">
    <property type="entry name" value="ABC_DR_subfamily_A"/>
    <property type="match status" value="1"/>
</dbReference>
<evidence type="ECO:0000256" key="9">
    <source>
        <dbReference type="SAM" id="MobiDB-lite"/>
    </source>
</evidence>
<keyword evidence="12" id="KW-1185">Reference proteome</keyword>
<dbReference type="PROSITE" id="PS00211">
    <property type="entry name" value="ABC_TRANSPORTER_1"/>
    <property type="match status" value="1"/>
</dbReference>
<evidence type="ECO:0000313" key="12">
    <source>
        <dbReference type="Proteomes" id="UP000647172"/>
    </source>
</evidence>
<keyword evidence="3" id="KW-1003">Cell membrane</keyword>
<name>A0A919MY60_9ACTN</name>
<evidence type="ECO:0000256" key="2">
    <source>
        <dbReference type="ARBA" id="ARBA00022448"/>
    </source>
</evidence>
<dbReference type="InterPro" id="IPR027417">
    <property type="entry name" value="P-loop_NTPase"/>
</dbReference>
<dbReference type="RefSeq" id="WP_203776678.1">
    <property type="nucleotide sequence ID" value="NZ_BOMQ01000095.1"/>
</dbReference>
<keyword evidence="6" id="KW-1278">Translocase</keyword>
<accession>A0A919MY60</accession>
<feature type="region of interest" description="Disordered" evidence="9">
    <location>
        <begin position="1"/>
        <end position="21"/>
    </location>
</feature>
<dbReference type="InterPro" id="IPR050763">
    <property type="entry name" value="ABC_transporter_ATP-binding"/>
</dbReference>
<keyword evidence="8" id="KW-0046">Antibiotic resistance</keyword>
<protein>
    <submittedName>
        <fullName evidence="11">ABC transporter</fullName>
    </submittedName>
</protein>
<dbReference type="GO" id="GO:0016887">
    <property type="term" value="F:ATP hydrolysis activity"/>
    <property type="evidence" value="ECO:0007669"/>
    <property type="project" value="InterPro"/>
</dbReference>
<dbReference type="Gene3D" id="3.40.50.300">
    <property type="entry name" value="P-loop containing nucleotide triphosphate hydrolases"/>
    <property type="match status" value="1"/>
</dbReference>
<organism evidence="11 12">
    <name type="scientific">Actinoplanes nipponensis</name>
    <dbReference type="NCBI Taxonomy" id="135950"/>
    <lineage>
        <taxon>Bacteria</taxon>
        <taxon>Bacillati</taxon>
        <taxon>Actinomycetota</taxon>
        <taxon>Actinomycetes</taxon>
        <taxon>Micromonosporales</taxon>
        <taxon>Micromonosporaceae</taxon>
        <taxon>Actinoplanes</taxon>
    </lineage>
</organism>
<dbReference type="PANTHER" id="PTHR42711:SF17">
    <property type="entry name" value="ABC TRANSPORTER ATP-BINDING PROTEIN"/>
    <property type="match status" value="1"/>
</dbReference>
<dbReference type="EMBL" id="BOMQ01000095">
    <property type="protein sequence ID" value="GIE54140.1"/>
    <property type="molecule type" value="Genomic_DNA"/>
</dbReference>
<evidence type="ECO:0000313" key="11">
    <source>
        <dbReference type="EMBL" id="GIE54140.1"/>
    </source>
</evidence>
<dbReference type="InterPro" id="IPR003593">
    <property type="entry name" value="AAA+_ATPase"/>
</dbReference>
<keyword evidence="7" id="KW-0472">Membrane</keyword>
<dbReference type="AlphaFoldDB" id="A0A919MY60"/>
<dbReference type="PANTHER" id="PTHR42711">
    <property type="entry name" value="ABC TRANSPORTER ATP-BINDING PROTEIN"/>
    <property type="match status" value="1"/>
</dbReference>
<gene>
    <name evidence="11" type="ORF">Ani05nite_76740</name>
</gene>
<dbReference type="Proteomes" id="UP000647172">
    <property type="component" value="Unassembled WGS sequence"/>
</dbReference>